<keyword evidence="1" id="KW-0472">Membrane</keyword>
<keyword evidence="3" id="KW-1185">Reference proteome</keyword>
<keyword evidence="1" id="KW-0812">Transmembrane</keyword>
<feature type="transmembrane region" description="Helical" evidence="1">
    <location>
        <begin position="99"/>
        <end position="120"/>
    </location>
</feature>
<evidence type="ECO:0000313" key="3">
    <source>
        <dbReference type="Proteomes" id="UP001348397"/>
    </source>
</evidence>
<name>A0ABU6HSS7_9FLAO</name>
<evidence type="ECO:0000313" key="2">
    <source>
        <dbReference type="EMBL" id="MEC3875958.1"/>
    </source>
</evidence>
<sequence length="126" mass="15007">MITIDFLDKVLIFLKDQGDAGYSFTKDCPSYFSYEEFDRYLKPALEKLCRDNFAYFKVQELKMSSRKVYYISIDGIFALLENHNKPYKKSICKKRLVKFWNVTKIIAVAINAIIVLYYTVRTYYKD</sequence>
<organism evidence="2 3">
    <name type="scientific">Chryseobacterium salviniae</name>
    <dbReference type="NCBI Taxonomy" id="3101750"/>
    <lineage>
        <taxon>Bacteria</taxon>
        <taxon>Pseudomonadati</taxon>
        <taxon>Bacteroidota</taxon>
        <taxon>Flavobacteriia</taxon>
        <taxon>Flavobacteriales</taxon>
        <taxon>Weeksellaceae</taxon>
        <taxon>Chryseobacterium group</taxon>
        <taxon>Chryseobacterium</taxon>
    </lineage>
</organism>
<dbReference type="Proteomes" id="UP001348397">
    <property type="component" value="Unassembled WGS sequence"/>
</dbReference>
<reference evidence="2 3" key="1">
    <citation type="submission" date="2024-01" db="EMBL/GenBank/DDBJ databases">
        <title>Chryseobacterium sp. T9W2-O.</title>
        <authorList>
            <person name="Maltman C."/>
        </authorList>
    </citation>
    <scope>NUCLEOTIDE SEQUENCE [LARGE SCALE GENOMIC DNA]</scope>
    <source>
        <strain evidence="2 3">T9W2-O</strain>
    </source>
</reference>
<dbReference type="RefSeq" id="WP_326320759.1">
    <property type="nucleotide sequence ID" value="NZ_JAYLAA010000037.1"/>
</dbReference>
<dbReference type="EMBL" id="JAYLAA010000037">
    <property type="protein sequence ID" value="MEC3875958.1"/>
    <property type="molecule type" value="Genomic_DNA"/>
</dbReference>
<keyword evidence="1" id="KW-1133">Transmembrane helix</keyword>
<protein>
    <submittedName>
        <fullName evidence="2">Uncharacterized protein</fullName>
    </submittedName>
</protein>
<proteinExistence type="predicted"/>
<evidence type="ECO:0000256" key="1">
    <source>
        <dbReference type="SAM" id="Phobius"/>
    </source>
</evidence>
<accession>A0ABU6HSS7</accession>
<gene>
    <name evidence="2" type="ORF">SOP96_09565</name>
</gene>
<comment type="caution">
    <text evidence="2">The sequence shown here is derived from an EMBL/GenBank/DDBJ whole genome shotgun (WGS) entry which is preliminary data.</text>
</comment>